<evidence type="ECO:0000259" key="1">
    <source>
        <dbReference type="PROSITE" id="PS50943"/>
    </source>
</evidence>
<proteinExistence type="predicted"/>
<dbReference type="PROSITE" id="PS50943">
    <property type="entry name" value="HTH_CROC1"/>
    <property type="match status" value="1"/>
</dbReference>
<dbReference type="Gene3D" id="1.10.260.40">
    <property type="entry name" value="lambda repressor-like DNA-binding domains"/>
    <property type="match status" value="1"/>
</dbReference>
<dbReference type="SUPFAM" id="SSF47413">
    <property type="entry name" value="lambda repressor-like DNA-binding domains"/>
    <property type="match status" value="1"/>
</dbReference>
<dbReference type="RefSeq" id="WP_066451294.1">
    <property type="nucleotide sequence ID" value="NZ_JANKBF010000002.1"/>
</dbReference>
<keyword evidence="3" id="KW-1185">Reference proteome</keyword>
<feature type="domain" description="HTH cro/C1-type" evidence="1">
    <location>
        <begin position="7"/>
        <end position="65"/>
    </location>
</feature>
<evidence type="ECO:0000313" key="2">
    <source>
        <dbReference type="EMBL" id="TCW02993.1"/>
    </source>
</evidence>
<dbReference type="GO" id="GO:0003677">
    <property type="term" value="F:DNA binding"/>
    <property type="evidence" value="ECO:0007669"/>
    <property type="project" value="InterPro"/>
</dbReference>
<name>A0A4R3Z8N5_9FIRM</name>
<organism evidence="2 3">
    <name type="scientific">Longibaculum muris</name>
    <dbReference type="NCBI Taxonomy" id="1796628"/>
    <lineage>
        <taxon>Bacteria</taxon>
        <taxon>Bacillati</taxon>
        <taxon>Bacillota</taxon>
        <taxon>Erysipelotrichia</taxon>
        <taxon>Erysipelotrichales</taxon>
        <taxon>Coprobacillaceae</taxon>
        <taxon>Longibaculum</taxon>
    </lineage>
</organism>
<dbReference type="SMART" id="SM00530">
    <property type="entry name" value="HTH_XRE"/>
    <property type="match status" value="1"/>
</dbReference>
<gene>
    <name evidence="2" type="ORF">EDD60_101299</name>
</gene>
<sequence>MSLGSNLKQIRLFRNKTLKELGQGLGFPFSSADVRIAQYESNKKKPKKDVIESLAYGLDVSEMAIDIPDIESVYGAMYTLFQLERSHALIIDEDDGEPIIRLNRDEFFKHKALYESLCDWLQESKNFKDGVITKEQYEEWKYNYPKYSSNLYNNRDREEWLHKHTKD</sequence>
<dbReference type="CDD" id="cd00093">
    <property type="entry name" value="HTH_XRE"/>
    <property type="match status" value="1"/>
</dbReference>
<accession>A0A4R3Z8N5</accession>
<dbReference type="InterPro" id="IPR010982">
    <property type="entry name" value="Lambda_DNA-bd_dom_sf"/>
</dbReference>
<dbReference type="AlphaFoldDB" id="A0A4R3Z8N5"/>
<dbReference type="Proteomes" id="UP000295515">
    <property type="component" value="Unassembled WGS sequence"/>
</dbReference>
<protein>
    <recommendedName>
        <fullName evidence="1">HTH cro/C1-type domain-containing protein</fullName>
    </recommendedName>
</protein>
<comment type="caution">
    <text evidence="2">The sequence shown here is derived from an EMBL/GenBank/DDBJ whole genome shotgun (WGS) entry which is preliminary data.</text>
</comment>
<dbReference type="InterPro" id="IPR001387">
    <property type="entry name" value="Cro/C1-type_HTH"/>
</dbReference>
<dbReference type="EMBL" id="SMCQ01000001">
    <property type="protein sequence ID" value="TCW02993.1"/>
    <property type="molecule type" value="Genomic_DNA"/>
</dbReference>
<evidence type="ECO:0000313" key="3">
    <source>
        <dbReference type="Proteomes" id="UP000295515"/>
    </source>
</evidence>
<reference evidence="2 3" key="1">
    <citation type="submission" date="2019-03" db="EMBL/GenBank/DDBJ databases">
        <title>Genomic Encyclopedia of Type Strains, Phase IV (KMG-IV): sequencing the most valuable type-strain genomes for metagenomic binning, comparative biology and taxonomic classification.</title>
        <authorList>
            <person name="Goeker M."/>
        </authorList>
    </citation>
    <scope>NUCLEOTIDE SEQUENCE [LARGE SCALE GENOMIC DNA]</scope>
    <source>
        <strain evidence="2 3">DSM 29487</strain>
    </source>
</reference>
<dbReference type="GeneID" id="98914122"/>